<sequence length="151" mass="17570">MQAELGRWNNGSGIDLMGWVSCLGNIDLAVGYTTIFWPTFEVVGDYLLVEGSSKETIEAFENQENSTPMGVEWVLNHLHMIDIHCDNEVEATVDHCLKLGKTLQEIYSAKLAWQFPDRPCEVEFYIPDDQDDLVQYQISFWQKKWDRRYQD</sequence>
<protein>
    <recommendedName>
        <fullName evidence="3">DUF4262 domain-containing protein</fullName>
    </recommendedName>
</protein>
<evidence type="ECO:0000313" key="2">
    <source>
        <dbReference type="Proteomes" id="UP001364156"/>
    </source>
</evidence>
<evidence type="ECO:0008006" key="3">
    <source>
        <dbReference type="Google" id="ProtNLM"/>
    </source>
</evidence>
<accession>A0ABZ2HDZ0</accession>
<name>A0ABZ2HDZ0_9RHOB</name>
<gene>
    <name evidence="1" type="ORF">RZ517_10290</name>
</gene>
<reference evidence="1 2" key="1">
    <citation type="submission" date="2023-10" db="EMBL/GenBank/DDBJ databases">
        <title>Roseovarius strain S88 nov., isolated from a marine algae.</title>
        <authorList>
            <person name="Lee M.W."/>
            <person name="Lee J.K."/>
            <person name="Kim J.M."/>
            <person name="Choi D.G."/>
            <person name="Baek J.H."/>
            <person name="Bayburt H."/>
            <person name="Jung J.J."/>
            <person name="Han D.M."/>
            <person name="Jeon C.O."/>
        </authorList>
    </citation>
    <scope>NUCLEOTIDE SEQUENCE [LARGE SCALE GENOMIC DNA]</scope>
    <source>
        <strain evidence="1 2">S88</strain>
    </source>
</reference>
<keyword evidence="2" id="KW-1185">Reference proteome</keyword>
<proteinExistence type="predicted"/>
<evidence type="ECO:0000313" key="1">
    <source>
        <dbReference type="EMBL" id="WWR45203.1"/>
    </source>
</evidence>
<dbReference type="Proteomes" id="UP001364156">
    <property type="component" value="Chromosome"/>
</dbReference>
<organism evidence="1 2">
    <name type="scientific">Roseovarius phycicola</name>
    <dbReference type="NCBI Taxonomy" id="3080976"/>
    <lineage>
        <taxon>Bacteria</taxon>
        <taxon>Pseudomonadati</taxon>
        <taxon>Pseudomonadota</taxon>
        <taxon>Alphaproteobacteria</taxon>
        <taxon>Rhodobacterales</taxon>
        <taxon>Roseobacteraceae</taxon>
        <taxon>Roseovarius</taxon>
    </lineage>
</organism>
<dbReference type="EMBL" id="CP146069">
    <property type="protein sequence ID" value="WWR45203.1"/>
    <property type="molecule type" value="Genomic_DNA"/>
</dbReference>